<reference evidence="1 2" key="1">
    <citation type="submission" date="2019-06" db="EMBL/GenBank/DDBJ databases">
        <title>Sequencing the genomes of 1000 actinobacteria strains.</title>
        <authorList>
            <person name="Klenk H.-P."/>
        </authorList>
    </citation>
    <scope>NUCLEOTIDE SEQUENCE [LARGE SCALE GENOMIC DNA]</scope>
    <source>
        <strain evidence="1 2">DSM 45928</strain>
    </source>
</reference>
<comment type="caution">
    <text evidence="1">The sequence shown here is derived from an EMBL/GenBank/DDBJ whole genome shotgun (WGS) entry which is preliminary data.</text>
</comment>
<dbReference type="Gene3D" id="1.10.10.10">
    <property type="entry name" value="Winged helix-like DNA-binding domain superfamily/Winged helix DNA-binding domain"/>
    <property type="match status" value="1"/>
</dbReference>
<organism evidence="1 2">
    <name type="scientific">Stackebrandtia endophytica</name>
    <dbReference type="NCBI Taxonomy" id="1496996"/>
    <lineage>
        <taxon>Bacteria</taxon>
        <taxon>Bacillati</taxon>
        <taxon>Actinomycetota</taxon>
        <taxon>Actinomycetes</taxon>
        <taxon>Glycomycetales</taxon>
        <taxon>Glycomycetaceae</taxon>
        <taxon>Stackebrandtia</taxon>
    </lineage>
</organism>
<dbReference type="EMBL" id="VFOW01000001">
    <property type="protein sequence ID" value="TQL78231.1"/>
    <property type="molecule type" value="Genomic_DNA"/>
</dbReference>
<dbReference type="RefSeq" id="WP_142042353.1">
    <property type="nucleotide sequence ID" value="NZ_JBHTGS010000004.1"/>
</dbReference>
<dbReference type="AlphaFoldDB" id="A0A543B071"/>
<evidence type="ECO:0000313" key="2">
    <source>
        <dbReference type="Proteomes" id="UP000317043"/>
    </source>
</evidence>
<name>A0A543B071_9ACTN</name>
<sequence length="135" mass="14936">MAVTSDKPIGYWVKQLDTLINDRFAQVIGDLGLTRRDWQLLNLLAVRPNTRDGLERALAPFTADGGTPTAVTKLIDMGHVTERLGELTLTETGRLAHTELTEAVERLRDKTGQDIDDDDYRVTLATLAKMCANLA</sequence>
<evidence type="ECO:0000313" key="1">
    <source>
        <dbReference type="EMBL" id="TQL78231.1"/>
    </source>
</evidence>
<dbReference type="InterPro" id="IPR036388">
    <property type="entry name" value="WH-like_DNA-bd_sf"/>
</dbReference>
<evidence type="ECO:0008006" key="3">
    <source>
        <dbReference type="Google" id="ProtNLM"/>
    </source>
</evidence>
<dbReference type="Proteomes" id="UP000317043">
    <property type="component" value="Unassembled WGS sequence"/>
</dbReference>
<protein>
    <recommendedName>
        <fullName evidence="3">DNA-binding MarR family transcriptional regulator</fullName>
    </recommendedName>
</protein>
<dbReference type="InParanoid" id="A0A543B071"/>
<accession>A0A543B071</accession>
<proteinExistence type="predicted"/>
<dbReference type="InterPro" id="IPR036390">
    <property type="entry name" value="WH_DNA-bd_sf"/>
</dbReference>
<dbReference type="OrthoDB" id="3697068at2"/>
<keyword evidence="2" id="KW-1185">Reference proteome</keyword>
<gene>
    <name evidence="1" type="ORF">FB566_3813</name>
</gene>
<dbReference type="SUPFAM" id="SSF46785">
    <property type="entry name" value="Winged helix' DNA-binding domain"/>
    <property type="match status" value="1"/>
</dbReference>